<evidence type="ECO:0000256" key="1">
    <source>
        <dbReference type="SAM" id="MobiDB-lite"/>
    </source>
</evidence>
<reference evidence="2 3" key="1">
    <citation type="journal article" date="2018" name="BMC Genomics">
        <title>Genomic comparison of Trypanosoma conorhini and Trypanosoma rangeli to Trypanosoma cruzi strains of high and low virulence.</title>
        <authorList>
            <person name="Bradwell K.R."/>
            <person name="Koparde V.N."/>
            <person name="Matveyev A.V."/>
            <person name="Serrano M.G."/>
            <person name="Alves J.M."/>
            <person name="Parikh H."/>
            <person name="Huang B."/>
            <person name="Lee V."/>
            <person name="Espinosa-Alvarez O."/>
            <person name="Ortiz P.A."/>
            <person name="Costa-Martins A.G."/>
            <person name="Teixeira M.M."/>
            <person name="Buck G.A."/>
        </authorList>
    </citation>
    <scope>NUCLEOTIDE SEQUENCE [LARGE SCALE GENOMIC DNA]</scope>
    <source>
        <strain evidence="2 3">AM80</strain>
    </source>
</reference>
<dbReference type="VEuPathDB" id="TriTrypDB:TRSC58_04212"/>
<evidence type="ECO:0000313" key="3">
    <source>
        <dbReference type="Proteomes" id="UP000283634"/>
    </source>
</evidence>
<proteinExistence type="predicted"/>
<feature type="region of interest" description="Disordered" evidence="1">
    <location>
        <begin position="106"/>
        <end position="126"/>
    </location>
</feature>
<gene>
    <name evidence="2" type="ORF">TraAM80_06309</name>
</gene>
<keyword evidence="3" id="KW-1185">Reference proteome</keyword>
<dbReference type="EMBL" id="MKGL01000224">
    <property type="protein sequence ID" value="RNF02627.1"/>
    <property type="molecule type" value="Genomic_DNA"/>
</dbReference>
<dbReference type="AlphaFoldDB" id="A0A422NAX0"/>
<evidence type="ECO:0000313" key="2">
    <source>
        <dbReference type="EMBL" id="RNF02627.1"/>
    </source>
</evidence>
<organism evidence="2 3">
    <name type="scientific">Trypanosoma rangeli</name>
    <dbReference type="NCBI Taxonomy" id="5698"/>
    <lineage>
        <taxon>Eukaryota</taxon>
        <taxon>Discoba</taxon>
        <taxon>Euglenozoa</taxon>
        <taxon>Kinetoplastea</taxon>
        <taxon>Metakinetoplastina</taxon>
        <taxon>Trypanosomatida</taxon>
        <taxon>Trypanosomatidae</taxon>
        <taxon>Trypanosoma</taxon>
        <taxon>Herpetosoma</taxon>
    </lineage>
</organism>
<accession>A0A422NAX0</accession>
<dbReference type="Proteomes" id="UP000283634">
    <property type="component" value="Unassembled WGS sequence"/>
</dbReference>
<name>A0A422NAX0_TRYRA</name>
<dbReference type="OrthoDB" id="264785at2759"/>
<dbReference type="RefSeq" id="XP_029237028.1">
    <property type="nucleotide sequence ID" value="XM_029383160.1"/>
</dbReference>
<comment type="caution">
    <text evidence="2">The sequence shown here is derived from an EMBL/GenBank/DDBJ whole genome shotgun (WGS) entry which is preliminary data.</text>
</comment>
<protein>
    <submittedName>
        <fullName evidence="2">Uncharacterized protein</fullName>
    </submittedName>
</protein>
<sequence length="126" mass="14286">MESSPLSTGAAGELLELGVEPTTDLSTFNDIRNDNRNFDYYERQFQEVLMGLENDEVLEAFRVEYAALHHSFLKSHDGETRLLKKCLELQADIESCVMKVQAAEELARGRQDHHRGAQGGDREDTE</sequence>
<dbReference type="GeneID" id="40330242"/>